<comment type="caution">
    <text evidence="2">The sequence shown here is derived from an EMBL/GenBank/DDBJ whole genome shotgun (WGS) entry which is preliminary data.</text>
</comment>
<reference evidence="3" key="2">
    <citation type="submission" date="2016-01" db="EMBL/GenBank/DDBJ databases">
        <title>Draft Genome Sequence of Paenibacillus amylolyticus Heshi-A3 that Was Isolated from Fermented Rice Bran with Aging Salted Mackerel, Which Was Named Heshiko as Traditional Fermented Seafood in Japan.</title>
        <authorList>
            <person name="Akuzawa S."/>
            <person name="Nakagawa J."/>
            <person name="Kanekatsu T."/>
            <person name="Kubota E."/>
            <person name="Ohtake R."/>
            <person name="Suzuki T."/>
            <person name="Kanesaki Y."/>
        </authorList>
    </citation>
    <scope>NUCLEOTIDE SEQUENCE [LARGE SCALE GENOMIC DNA]</scope>
    <source>
        <strain evidence="3">Heshi-A3</strain>
    </source>
</reference>
<name>A0A100VIQ7_PAEAM</name>
<dbReference type="InterPro" id="IPR000182">
    <property type="entry name" value="GNAT_dom"/>
</dbReference>
<dbReference type="Pfam" id="PF00583">
    <property type="entry name" value="Acetyltransf_1"/>
    <property type="match status" value="1"/>
</dbReference>
<sequence>MVIRQRTSKLDDGAIMKLIDTQLVPLSHMSEKEINKIRKEIPLRMNRGMTFVVSPEPDKAAVAFIHFLMHGELLYVDMMAVSPKEQRKRYGQTLLLKAESFAASRGCKRSKVMVDEGNTKGLHFYQKNGYSAIRYIMISRCYEMEKTL</sequence>
<gene>
    <name evidence="2" type="ORF">PAHA3_0633</name>
</gene>
<dbReference type="CDD" id="cd04301">
    <property type="entry name" value="NAT_SF"/>
    <property type="match status" value="1"/>
</dbReference>
<protein>
    <submittedName>
        <fullName evidence="2">GCN5 family acetyltransferase</fullName>
    </submittedName>
</protein>
<dbReference type="AlphaFoldDB" id="A0A100VIQ7"/>
<dbReference type="Gene3D" id="3.40.630.30">
    <property type="match status" value="1"/>
</dbReference>
<evidence type="ECO:0000313" key="3">
    <source>
        <dbReference type="Proteomes" id="UP000069697"/>
    </source>
</evidence>
<proteinExistence type="predicted"/>
<dbReference type="EMBL" id="BCNV01000001">
    <property type="protein sequence ID" value="GAS80563.1"/>
    <property type="molecule type" value="Genomic_DNA"/>
</dbReference>
<evidence type="ECO:0000259" key="1">
    <source>
        <dbReference type="PROSITE" id="PS51186"/>
    </source>
</evidence>
<dbReference type="Proteomes" id="UP000069697">
    <property type="component" value="Unassembled WGS sequence"/>
</dbReference>
<dbReference type="InterPro" id="IPR016181">
    <property type="entry name" value="Acyl_CoA_acyltransferase"/>
</dbReference>
<evidence type="ECO:0000313" key="2">
    <source>
        <dbReference type="EMBL" id="GAS80563.1"/>
    </source>
</evidence>
<dbReference type="GO" id="GO:0016747">
    <property type="term" value="F:acyltransferase activity, transferring groups other than amino-acyl groups"/>
    <property type="evidence" value="ECO:0007669"/>
    <property type="project" value="InterPro"/>
</dbReference>
<keyword evidence="2" id="KW-0808">Transferase</keyword>
<dbReference type="PROSITE" id="PS51186">
    <property type="entry name" value="GNAT"/>
    <property type="match status" value="1"/>
</dbReference>
<organism evidence="2 3">
    <name type="scientific">Paenibacillus amylolyticus</name>
    <dbReference type="NCBI Taxonomy" id="1451"/>
    <lineage>
        <taxon>Bacteria</taxon>
        <taxon>Bacillati</taxon>
        <taxon>Bacillota</taxon>
        <taxon>Bacilli</taxon>
        <taxon>Bacillales</taxon>
        <taxon>Paenibacillaceae</taxon>
        <taxon>Paenibacillus</taxon>
    </lineage>
</organism>
<reference evidence="2 3" key="1">
    <citation type="journal article" date="2016" name="Genome Announc.">
        <title>Draft Genome Sequence of Paenibacillus amylolyticus Heshi-A3, Isolated from Fermented Rice Bran in a Japanese Fermented Seafood Dish.</title>
        <authorList>
            <person name="Akuzawa S."/>
            <person name="Nagaoka J."/>
            <person name="Kanekatsu M."/>
            <person name="Kubota E."/>
            <person name="Ohtake R."/>
            <person name="Suzuki T."/>
            <person name="Kanesaki Y."/>
        </authorList>
    </citation>
    <scope>NUCLEOTIDE SEQUENCE [LARGE SCALE GENOMIC DNA]</scope>
    <source>
        <strain evidence="2 3">Heshi-A3</strain>
    </source>
</reference>
<dbReference type="SUPFAM" id="SSF55729">
    <property type="entry name" value="Acyl-CoA N-acyltransferases (Nat)"/>
    <property type="match status" value="1"/>
</dbReference>
<accession>A0A100VIQ7</accession>
<dbReference type="OrthoDB" id="2638380at2"/>
<feature type="domain" description="N-acetyltransferase" evidence="1">
    <location>
        <begin position="1"/>
        <end position="148"/>
    </location>
</feature>